<comment type="caution">
    <text evidence="2">The sequence shown here is derived from an EMBL/GenBank/DDBJ whole genome shotgun (WGS) entry which is preliminary data.</text>
</comment>
<dbReference type="Pfam" id="PF07734">
    <property type="entry name" value="FBA_1"/>
    <property type="match status" value="1"/>
</dbReference>
<reference evidence="2 3" key="1">
    <citation type="journal article" date="2018" name="Mol. Plant">
        <title>The genome of Artemisia annua provides insight into the evolution of Asteraceae family and artemisinin biosynthesis.</title>
        <authorList>
            <person name="Shen Q."/>
            <person name="Zhang L."/>
            <person name="Liao Z."/>
            <person name="Wang S."/>
            <person name="Yan T."/>
            <person name="Shi P."/>
            <person name="Liu M."/>
            <person name="Fu X."/>
            <person name="Pan Q."/>
            <person name="Wang Y."/>
            <person name="Lv Z."/>
            <person name="Lu X."/>
            <person name="Zhang F."/>
            <person name="Jiang W."/>
            <person name="Ma Y."/>
            <person name="Chen M."/>
            <person name="Hao X."/>
            <person name="Li L."/>
            <person name="Tang Y."/>
            <person name="Lv G."/>
            <person name="Zhou Y."/>
            <person name="Sun X."/>
            <person name="Brodelius P.E."/>
            <person name="Rose J.K.C."/>
            <person name="Tang K."/>
        </authorList>
    </citation>
    <scope>NUCLEOTIDE SEQUENCE [LARGE SCALE GENOMIC DNA]</scope>
    <source>
        <strain evidence="3">cv. Huhao1</strain>
        <tissue evidence="2">Leaf</tissue>
    </source>
</reference>
<evidence type="ECO:0000259" key="1">
    <source>
        <dbReference type="Pfam" id="PF07734"/>
    </source>
</evidence>
<dbReference type="PANTHER" id="PTHR31672:SF13">
    <property type="entry name" value="F-BOX PROTEIN CPR30-LIKE"/>
    <property type="match status" value="1"/>
</dbReference>
<protein>
    <submittedName>
        <fullName evidence="2">F-box associated domain, type 1</fullName>
    </submittedName>
</protein>
<gene>
    <name evidence="2" type="ORF">CTI12_AA219020</name>
</gene>
<proteinExistence type="predicted"/>
<feature type="domain" description="F-box associated beta-propeller type 1" evidence="1">
    <location>
        <begin position="19"/>
        <end position="134"/>
    </location>
</feature>
<dbReference type="AlphaFoldDB" id="A0A2U1NQW4"/>
<sequence>MHQPTVPMKEFMYRRFNDDHDSTIARVYNIKTEKWEAIEHFPYVVSGNAQSVTVDGAPHWVMYREHSANDQVIYPVIVCFDLVEDRFKEIFKPDWLDDVSEFEYGVFEGKLCFVRYITEQKIEVWMMQEYGESWFNVSSLVDLASLRLPGWGCDQQLGYFGTMAFNEAFNEALYDHQLGYCDQLLLYFF</sequence>
<accession>A0A2U1NQW4</accession>
<dbReference type="EMBL" id="PKPP01002340">
    <property type="protein sequence ID" value="PWA75896.1"/>
    <property type="molecule type" value="Genomic_DNA"/>
</dbReference>
<dbReference type="STRING" id="35608.A0A2U1NQW4"/>
<dbReference type="InterPro" id="IPR050796">
    <property type="entry name" value="SCF_F-box_component"/>
</dbReference>
<dbReference type="Proteomes" id="UP000245207">
    <property type="component" value="Unassembled WGS sequence"/>
</dbReference>
<keyword evidence="3" id="KW-1185">Reference proteome</keyword>
<evidence type="ECO:0000313" key="3">
    <source>
        <dbReference type="Proteomes" id="UP000245207"/>
    </source>
</evidence>
<dbReference type="InterPro" id="IPR017451">
    <property type="entry name" value="F-box-assoc_interact_dom"/>
</dbReference>
<evidence type="ECO:0000313" key="2">
    <source>
        <dbReference type="EMBL" id="PWA75896.1"/>
    </source>
</evidence>
<dbReference type="NCBIfam" id="TIGR01640">
    <property type="entry name" value="F_box_assoc_1"/>
    <property type="match status" value="1"/>
</dbReference>
<name>A0A2U1NQW4_ARTAN</name>
<organism evidence="2 3">
    <name type="scientific">Artemisia annua</name>
    <name type="common">Sweet wormwood</name>
    <dbReference type="NCBI Taxonomy" id="35608"/>
    <lineage>
        <taxon>Eukaryota</taxon>
        <taxon>Viridiplantae</taxon>
        <taxon>Streptophyta</taxon>
        <taxon>Embryophyta</taxon>
        <taxon>Tracheophyta</taxon>
        <taxon>Spermatophyta</taxon>
        <taxon>Magnoliopsida</taxon>
        <taxon>eudicotyledons</taxon>
        <taxon>Gunneridae</taxon>
        <taxon>Pentapetalae</taxon>
        <taxon>asterids</taxon>
        <taxon>campanulids</taxon>
        <taxon>Asterales</taxon>
        <taxon>Asteraceae</taxon>
        <taxon>Asteroideae</taxon>
        <taxon>Anthemideae</taxon>
        <taxon>Artemisiinae</taxon>
        <taxon>Artemisia</taxon>
    </lineage>
</organism>
<dbReference type="InterPro" id="IPR006527">
    <property type="entry name" value="F-box-assoc_dom_typ1"/>
</dbReference>
<dbReference type="OrthoDB" id="877124at2759"/>
<dbReference type="PANTHER" id="PTHR31672">
    <property type="entry name" value="BNACNNG10540D PROTEIN"/>
    <property type="match status" value="1"/>
</dbReference>